<protein>
    <submittedName>
        <fullName evidence="3">Uncharacterized protein</fullName>
    </submittedName>
</protein>
<feature type="signal peptide" evidence="2">
    <location>
        <begin position="1"/>
        <end position="20"/>
    </location>
</feature>
<evidence type="ECO:0000313" key="4">
    <source>
        <dbReference type="Proteomes" id="UP000031802"/>
    </source>
</evidence>
<feature type="compositionally biased region" description="Basic residues" evidence="1">
    <location>
        <begin position="31"/>
        <end position="41"/>
    </location>
</feature>
<name>A0A0B8T3L0_9SPHI</name>
<dbReference type="OrthoDB" id="713884at2"/>
<dbReference type="AlphaFoldDB" id="A0A0B8T3L0"/>
<feature type="region of interest" description="Disordered" evidence="1">
    <location>
        <begin position="23"/>
        <end position="53"/>
    </location>
</feature>
<dbReference type="PATRIC" id="fig|1229276.3.peg.545"/>
<keyword evidence="2" id="KW-0732">Signal</keyword>
<comment type="caution">
    <text evidence="3">The sequence shown here is derived from an EMBL/GenBank/DDBJ whole genome shotgun (WGS) entry which is preliminary data.</text>
</comment>
<gene>
    <name evidence="3" type="ORF">DI53_0524</name>
</gene>
<dbReference type="RefSeq" id="WP_037495029.1">
    <property type="nucleotide sequence ID" value="NZ_JJMU01000008.1"/>
</dbReference>
<evidence type="ECO:0000256" key="2">
    <source>
        <dbReference type="SAM" id="SignalP"/>
    </source>
</evidence>
<sequence length="158" mass="18417">MKKILSLAILFSGISLATFAQEQQSAERSVRKERKHVRHQRHAENRNPEEIAKMKTERLDKELKFTNKQRNEVYAIQLEQAKRQLAHRDTMKEMQQKWRETSKGMHQEMANVLTAEQQELLKEKMAEGRKQKVMRKPGGFKGKSKTDVMPQSDSNVAG</sequence>
<accession>A0A0B8T3L0</accession>
<keyword evidence="4" id="KW-1185">Reference proteome</keyword>
<feature type="region of interest" description="Disordered" evidence="1">
    <location>
        <begin position="84"/>
        <end position="105"/>
    </location>
</feature>
<reference evidence="3 4" key="2">
    <citation type="journal article" date="2015" name="PLoS ONE">
        <title>Whole-Genome Optical Mapping and Finished Genome Sequence of Sphingobacterium deserti sp. nov., a New Species Isolated from the Western Desert of China.</title>
        <authorList>
            <person name="Teng C."/>
            <person name="Zhou Z."/>
            <person name="Molnar I."/>
            <person name="Li X."/>
            <person name="Tang R."/>
            <person name="Chen M."/>
            <person name="Wang L."/>
            <person name="Su S."/>
            <person name="Zhang W."/>
            <person name="Lin M."/>
        </authorList>
    </citation>
    <scope>NUCLEOTIDE SEQUENCE [LARGE SCALE GENOMIC DNA]</scope>
    <source>
        <strain evidence="4">ACCC05744</strain>
    </source>
</reference>
<organism evidence="3 4">
    <name type="scientific">Sphingobacterium deserti</name>
    <dbReference type="NCBI Taxonomy" id="1229276"/>
    <lineage>
        <taxon>Bacteria</taxon>
        <taxon>Pseudomonadati</taxon>
        <taxon>Bacteroidota</taxon>
        <taxon>Sphingobacteriia</taxon>
        <taxon>Sphingobacteriales</taxon>
        <taxon>Sphingobacteriaceae</taxon>
        <taxon>Sphingobacterium</taxon>
    </lineage>
</organism>
<dbReference type="EMBL" id="JJMU01000008">
    <property type="protein sequence ID" value="KGE15746.1"/>
    <property type="molecule type" value="Genomic_DNA"/>
</dbReference>
<feature type="compositionally biased region" description="Basic and acidic residues" evidence="1">
    <location>
        <begin position="42"/>
        <end position="53"/>
    </location>
</feature>
<reference evidence="4" key="1">
    <citation type="submission" date="2014-04" db="EMBL/GenBank/DDBJ databases">
        <title>Whole-Genome optical mapping and complete genome sequence of Sphingobacterium deserti sp. nov., a new spaces isolated from desert in the west of China.</title>
        <authorList>
            <person name="Teng C."/>
            <person name="Zhou Z."/>
            <person name="Li X."/>
            <person name="Chen M."/>
            <person name="Lin M."/>
            <person name="Wang L."/>
            <person name="Su S."/>
            <person name="Zhang C."/>
            <person name="Zhang W."/>
        </authorList>
    </citation>
    <scope>NUCLEOTIDE SEQUENCE [LARGE SCALE GENOMIC DNA]</scope>
    <source>
        <strain evidence="4">ACCC05744</strain>
    </source>
</reference>
<feature type="chain" id="PRO_5002124084" evidence="2">
    <location>
        <begin position="21"/>
        <end position="158"/>
    </location>
</feature>
<proteinExistence type="predicted"/>
<feature type="region of interest" description="Disordered" evidence="1">
    <location>
        <begin position="124"/>
        <end position="158"/>
    </location>
</feature>
<dbReference type="Proteomes" id="UP000031802">
    <property type="component" value="Unassembled WGS sequence"/>
</dbReference>
<feature type="compositionally biased region" description="Polar residues" evidence="1">
    <location>
        <begin position="149"/>
        <end position="158"/>
    </location>
</feature>
<evidence type="ECO:0000256" key="1">
    <source>
        <dbReference type="SAM" id="MobiDB-lite"/>
    </source>
</evidence>
<evidence type="ECO:0000313" key="3">
    <source>
        <dbReference type="EMBL" id="KGE15746.1"/>
    </source>
</evidence>